<accession>A0A4R4RVK7</accession>
<keyword evidence="4" id="KW-1185">Reference proteome</keyword>
<feature type="compositionally biased region" description="Low complexity" evidence="1">
    <location>
        <begin position="65"/>
        <end position="82"/>
    </location>
</feature>
<proteinExistence type="predicted"/>
<dbReference type="Pfam" id="PF02368">
    <property type="entry name" value="Big_2"/>
    <property type="match status" value="1"/>
</dbReference>
<dbReference type="OrthoDB" id="5190291at2"/>
<sequence length="279" mass="30062">MSTTWLEDLDSEAAEYDEGELYDSESDLEWDEGESDEGESEESRASRRRRAQARQLAVARRQAQVRAQAQARARTTAVRPRPAAAPPAPAARTAAAIRAVDLDSRVAHDSLRRELALQRRRMNRSEYAAVAGLAVSQFVESFDQPQNVYARAALRFAPLLLLTPQRRGRGLEAFASDPRVIGGAAILGITVLGEQRNRASIDVAAPSQLTAKSSVQLNAQVISPRGDVLAGRTVQWTTSDPNIATVDATGKVTGVNAGAVFLIATAEGLPARRLPLVVT</sequence>
<feature type="region of interest" description="Disordered" evidence="1">
    <location>
        <begin position="65"/>
        <end position="91"/>
    </location>
</feature>
<evidence type="ECO:0000256" key="1">
    <source>
        <dbReference type="SAM" id="MobiDB-lite"/>
    </source>
</evidence>
<evidence type="ECO:0000313" key="3">
    <source>
        <dbReference type="EMBL" id="TDC52902.1"/>
    </source>
</evidence>
<dbReference type="RefSeq" id="WP_131980754.1">
    <property type="nucleotide sequence ID" value="NZ_SMKL01000012.1"/>
</dbReference>
<dbReference type="InterPro" id="IPR003343">
    <property type="entry name" value="Big_2"/>
</dbReference>
<feature type="region of interest" description="Disordered" evidence="1">
    <location>
        <begin position="1"/>
        <end position="52"/>
    </location>
</feature>
<feature type="domain" description="BIG2" evidence="2">
    <location>
        <begin position="215"/>
        <end position="266"/>
    </location>
</feature>
<evidence type="ECO:0000313" key="4">
    <source>
        <dbReference type="Proteomes" id="UP000295621"/>
    </source>
</evidence>
<dbReference type="AlphaFoldDB" id="A0A4R4RVK7"/>
<dbReference type="SUPFAM" id="SSF49373">
    <property type="entry name" value="Invasin/intimin cell-adhesion fragments"/>
    <property type="match status" value="1"/>
</dbReference>
<evidence type="ECO:0000259" key="2">
    <source>
        <dbReference type="Pfam" id="PF02368"/>
    </source>
</evidence>
<dbReference type="Proteomes" id="UP000295621">
    <property type="component" value="Unassembled WGS sequence"/>
</dbReference>
<protein>
    <recommendedName>
        <fullName evidence="2">BIG2 domain-containing protein</fullName>
    </recommendedName>
</protein>
<dbReference type="EMBL" id="SMKL01000012">
    <property type="protein sequence ID" value="TDC52902.1"/>
    <property type="molecule type" value="Genomic_DNA"/>
</dbReference>
<reference evidence="3 4" key="1">
    <citation type="submission" date="2019-02" db="EMBL/GenBank/DDBJ databases">
        <title>Draft genome sequences of novel Actinobacteria.</title>
        <authorList>
            <person name="Sahin N."/>
            <person name="Ay H."/>
            <person name="Saygin H."/>
        </authorList>
    </citation>
    <scope>NUCLEOTIDE SEQUENCE [LARGE SCALE GENOMIC DNA]</scope>
    <source>
        <strain evidence="3 4">KC603</strain>
    </source>
</reference>
<dbReference type="Gene3D" id="2.60.40.1080">
    <property type="match status" value="1"/>
</dbReference>
<feature type="compositionally biased region" description="Acidic residues" evidence="1">
    <location>
        <begin position="7"/>
        <end position="40"/>
    </location>
</feature>
<gene>
    <name evidence="3" type="ORF">E1212_07090</name>
</gene>
<organism evidence="3 4">
    <name type="scientific">Jiangella ureilytica</name>
    <dbReference type="NCBI Taxonomy" id="2530374"/>
    <lineage>
        <taxon>Bacteria</taxon>
        <taxon>Bacillati</taxon>
        <taxon>Actinomycetota</taxon>
        <taxon>Actinomycetes</taxon>
        <taxon>Jiangellales</taxon>
        <taxon>Jiangellaceae</taxon>
        <taxon>Jiangella</taxon>
    </lineage>
</organism>
<comment type="caution">
    <text evidence="3">The sequence shown here is derived from an EMBL/GenBank/DDBJ whole genome shotgun (WGS) entry which is preliminary data.</text>
</comment>
<dbReference type="InterPro" id="IPR008964">
    <property type="entry name" value="Invasin/intimin_cell_adhesion"/>
</dbReference>
<name>A0A4R4RVK7_9ACTN</name>